<dbReference type="EMBL" id="JABFUD020000025">
    <property type="protein sequence ID" value="KAI5059038.1"/>
    <property type="molecule type" value="Genomic_DNA"/>
</dbReference>
<evidence type="ECO:0000313" key="2">
    <source>
        <dbReference type="Proteomes" id="UP000886520"/>
    </source>
</evidence>
<organism evidence="1 2">
    <name type="scientific">Adiantum capillus-veneris</name>
    <name type="common">Maidenhair fern</name>
    <dbReference type="NCBI Taxonomy" id="13818"/>
    <lineage>
        <taxon>Eukaryota</taxon>
        <taxon>Viridiplantae</taxon>
        <taxon>Streptophyta</taxon>
        <taxon>Embryophyta</taxon>
        <taxon>Tracheophyta</taxon>
        <taxon>Polypodiopsida</taxon>
        <taxon>Polypodiidae</taxon>
        <taxon>Polypodiales</taxon>
        <taxon>Pteridineae</taxon>
        <taxon>Pteridaceae</taxon>
        <taxon>Vittarioideae</taxon>
        <taxon>Adiantum</taxon>
    </lineage>
</organism>
<protein>
    <submittedName>
        <fullName evidence="1">Uncharacterized protein</fullName>
    </submittedName>
</protein>
<proteinExistence type="predicted"/>
<accession>A0A9D4U0I4</accession>
<gene>
    <name evidence="1" type="ORF">GOP47_0025357</name>
</gene>
<dbReference type="AlphaFoldDB" id="A0A9D4U0I4"/>
<comment type="caution">
    <text evidence="1">The sequence shown here is derived from an EMBL/GenBank/DDBJ whole genome shotgun (WGS) entry which is preliminary data.</text>
</comment>
<evidence type="ECO:0000313" key="1">
    <source>
        <dbReference type="EMBL" id="KAI5059038.1"/>
    </source>
</evidence>
<reference evidence="1" key="1">
    <citation type="submission" date="2021-01" db="EMBL/GenBank/DDBJ databases">
        <title>Adiantum capillus-veneris genome.</title>
        <authorList>
            <person name="Fang Y."/>
            <person name="Liao Q."/>
        </authorList>
    </citation>
    <scope>NUCLEOTIDE SEQUENCE</scope>
    <source>
        <strain evidence="1">H3</strain>
        <tissue evidence="1">Leaf</tissue>
    </source>
</reference>
<dbReference type="Proteomes" id="UP000886520">
    <property type="component" value="Chromosome 25"/>
</dbReference>
<keyword evidence="2" id="KW-1185">Reference proteome</keyword>
<sequence length="116" mass="12773">MSAYEEGDSSRVEAPSNSASLLARFSNFIGLGNTNTHASHEPLADEEVSSYFTNGAPSKPPHVEITVPSHAMEEEEFPTDNGMTHEEIHQIEEALQLACQLEVKATLRGQQRLIEH</sequence>
<name>A0A9D4U0I4_ADICA</name>